<dbReference type="RefSeq" id="WP_069379063.1">
    <property type="nucleotide sequence ID" value="NZ_CP017141.1"/>
</dbReference>
<gene>
    <name evidence="2" type="ORF">BFS30_09470</name>
</gene>
<keyword evidence="3" id="KW-1185">Reference proteome</keyword>
<dbReference type="Proteomes" id="UP000094313">
    <property type="component" value="Chromosome"/>
</dbReference>
<keyword evidence="1" id="KW-0472">Membrane</keyword>
<feature type="transmembrane region" description="Helical" evidence="1">
    <location>
        <begin position="80"/>
        <end position="101"/>
    </location>
</feature>
<proteinExistence type="predicted"/>
<reference evidence="2 3" key="1">
    <citation type="submission" date="2016-08" db="EMBL/GenBank/DDBJ databases">
        <authorList>
            <person name="Seilhamer J.J."/>
        </authorList>
    </citation>
    <scope>NUCLEOTIDE SEQUENCE [LARGE SCALE GENOMIC DNA]</scope>
    <source>
        <strain evidence="2 3">DX4</strain>
    </source>
</reference>
<feature type="transmembrane region" description="Helical" evidence="1">
    <location>
        <begin position="50"/>
        <end position="68"/>
    </location>
</feature>
<dbReference type="KEGG" id="psty:BFS30_09470"/>
<keyword evidence="1" id="KW-1133">Transmembrane helix</keyword>
<keyword evidence="1" id="KW-0812">Transmembrane</keyword>
<evidence type="ECO:0000313" key="2">
    <source>
        <dbReference type="EMBL" id="AOM77373.1"/>
    </source>
</evidence>
<feature type="transmembrane region" description="Helical" evidence="1">
    <location>
        <begin position="7"/>
        <end position="30"/>
    </location>
</feature>
<dbReference type="EMBL" id="CP017141">
    <property type="protein sequence ID" value="AOM77373.1"/>
    <property type="molecule type" value="Genomic_DNA"/>
</dbReference>
<dbReference type="AlphaFoldDB" id="A0A1D7QFD9"/>
<protein>
    <submittedName>
        <fullName evidence="2">Uncharacterized protein</fullName>
    </submittedName>
</protein>
<organism evidence="2 3">
    <name type="scientific">Pedobacter steynii</name>
    <dbReference type="NCBI Taxonomy" id="430522"/>
    <lineage>
        <taxon>Bacteria</taxon>
        <taxon>Pseudomonadati</taxon>
        <taxon>Bacteroidota</taxon>
        <taxon>Sphingobacteriia</taxon>
        <taxon>Sphingobacteriales</taxon>
        <taxon>Sphingobacteriaceae</taxon>
        <taxon>Pedobacter</taxon>
    </lineage>
</organism>
<evidence type="ECO:0000256" key="1">
    <source>
        <dbReference type="SAM" id="Phobius"/>
    </source>
</evidence>
<sequence>MITRGLFFYWLRWIVLLPICIGTGLLVSLIVETTLSYIVSESSVEKYQHALSPLITSFLSVILAQIIAPKYKVKTVKVICSIWIIAMLMGLLITIPGIKIYGVQHEIIDGGIAIIMIIFGLVLGYYFTYKRRTHEDPILGIKPTSYLISVDEKIHQIKKIIGQNKDIDGDYWHHFGNGLIYEILDTLNEEEWEFLKKDLINFKDYEHSIFARAVLWYDDKDAITIVDTFEIFFMEFVLLSDLEDADCLFQDFHLVEDIQNPSIEL</sequence>
<dbReference type="OrthoDB" id="1273214at2"/>
<name>A0A1D7QFD9_9SPHI</name>
<evidence type="ECO:0000313" key="3">
    <source>
        <dbReference type="Proteomes" id="UP000094313"/>
    </source>
</evidence>
<feature type="transmembrane region" description="Helical" evidence="1">
    <location>
        <begin position="107"/>
        <end position="127"/>
    </location>
</feature>
<accession>A0A1D7QFD9</accession>